<dbReference type="Pfam" id="PF07923">
    <property type="entry name" value="N1221"/>
    <property type="match status" value="1"/>
</dbReference>
<dbReference type="SMART" id="SM01292">
    <property type="entry name" value="N1221"/>
    <property type="match status" value="1"/>
</dbReference>
<dbReference type="AlphaFoldDB" id="A0AAD9R1P9"/>
<organism evidence="3 4">
    <name type="scientific">Acropora cervicornis</name>
    <name type="common">Staghorn coral</name>
    <dbReference type="NCBI Taxonomy" id="6130"/>
    <lineage>
        <taxon>Eukaryota</taxon>
        <taxon>Metazoa</taxon>
        <taxon>Cnidaria</taxon>
        <taxon>Anthozoa</taxon>
        <taxon>Hexacorallia</taxon>
        <taxon>Scleractinia</taxon>
        <taxon>Astrocoeniina</taxon>
        <taxon>Acroporidae</taxon>
        <taxon>Acropora</taxon>
    </lineage>
</organism>
<feature type="region of interest" description="Disordered" evidence="1">
    <location>
        <begin position="253"/>
        <end position="276"/>
    </location>
</feature>
<proteinExistence type="predicted"/>
<protein>
    <submittedName>
        <fullName evidence="3">Striatin-interacting protein 1</fullName>
    </submittedName>
</protein>
<name>A0AAD9R1P9_ACRCE</name>
<reference evidence="3" key="1">
    <citation type="journal article" date="2023" name="G3 (Bethesda)">
        <title>Whole genome assembly and annotation of the endangered Caribbean coral Acropora cervicornis.</title>
        <authorList>
            <person name="Selwyn J.D."/>
            <person name="Vollmer S.V."/>
        </authorList>
    </citation>
    <scope>NUCLEOTIDE SEQUENCE</scope>
    <source>
        <strain evidence="3">K2</strain>
    </source>
</reference>
<gene>
    <name evidence="3" type="ORF">P5673_004051</name>
</gene>
<sequence>MEINIDRKQRNTLKLRDLLRKQRRESEGQLDAFPDVDFIYHDSDRQSAEIAELYSYTEEIEFKFNREAFETTLFSQGHDKWTRMQENDHKKFVFYVFEKCEAVDPCARLNAARSLLYLVQGNFGEVSDEEEQREWSLSNVLVYLNIIYTVVEVIRNIEVGESEELKKVQESFFNELSQPCGNDELLPIVLLEMVLKFCAGSCPHFPIKKILLLLWKTILVFLGGIEELAKGKEEARIAAGLPASYELQCPPQQPVINERTPAPHTPPPSYDSDNNGEIIWDRSEEEQEAVRPPKLRPKVRQKDVDIFLDNTRNKFVGFQLRGDSQTIAGLPGPIHEGLSILKKSTGTCMCRSLSFKSRKRKMRQTDRLQR</sequence>
<dbReference type="InterPro" id="IPR012486">
    <property type="entry name" value="Far11/STRP_N"/>
</dbReference>
<evidence type="ECO:0000256" key="1">
    <source>
        <dbReference type="SAM" id="MobiDB-lite"/>
    </source>
</evidence>
<keyword evidence="4" id="KW-1185">Reference proteome</keyword>
<comment type="caution">
    <text evidence="3">The sequence shown here is derived from an EMBL/GenBank/DDBJ whole genome shotgun (WGS) entry which is preliminary data.</text>
</comment>
<evidence type="ECO:0000313" key="4">
    <source>
        <dbReference type="Proteomes" id="UP001249851"/>
    </source>
</evidence>
<dbReference type="InterPro" id="IPR040185">
    <property type="entry name" value="Far11/STRP"/>
</dbReference>
<dbReference type="PANTHER" id="PTHR13239:SF4">
    <property type="entry name" value="AT25231P"/>
    <property type="match status" value="1"/>
</dbReference>
<dbReference type="PANTHER" id="PTHR13239">
    <property type="entry name" value="PROTEIN REQUIRED FOR HYPHAL ANASTOMOSIS HAM-2"/>
    <property type="match status" value="1"/>
</dbReference>
<reference evidence="3" key="2">
    <citation type="journal article" date="2023" name="Science">
        <title>Genomic signatures of disease resistance in endangered staghorn corals.</title>
        <authorList>
            <person name="Vollmer S.V."/>
            <person name="Selwyn J.D."/>
            <person name="Despard B.A."/>
            <person name="Roesel C.L."/>
        </authorList>
    </citation>
    <scope>NUCLEOTIDE SEQUENCE</scope>
    <source>
        <strain evidence="3">K2</strain>
    </source>
</reference>
<dbReference type="Proteomes" id="UP001249851">
    <property type="component" value="Unassembled WGS sequence"/>
</dbReference>
<dbReference type="EMBL" id="JARQWQ010000006">
    <property type="protein sequence ID" value="KAK2571455.1"/>
    <property type="molecule type" value="Genomic_DNA"/>
</dbReference>
<evidence type="ECO:0000313" key="3">
    <source>
        <dbReference type="EMBL" id="KAK2571455.1"/>
    </source>
</evidence>
<accession>A0AAD9R1P9</accession>
<feature type="domain" description="Far11/STRP N-terminal" evidence="2">
    <location>
        <begin position="33"/>
        <end position="274"/>
    </location>
</feature>
<evidence type="ECO:0000259" key="2">
    <source>
        <dbReference type="SMART" id="SM01292"/>
    </source>
</evidence>
<dbReference type="GO" id="GO:0005829">
    <property type="term" value="C:cytosol"/>
    <property type="evidence" value="ECO:0007669"/>
    <property type="project" value="TreeGrafter"/>
</dbReference>
<dbReference type="GO" id="GO:0007010">
    <property type="term" value="P:cytoskeleton organization"/>
    <property type="evidence" value="ECO:0007669"/>
    <property type="project" value="TreeGrafter"/>
</dbReference>